<evidence type="ECO:0000313" key="4">
    <source>
        <dbReference type="EMBL" id="PSW14836.1"/>
    </source>
</evidence>
<dbReference type="InterPro" id="IPR001867">
    <property type="entry name" value="OmpR/PhoB-type_DNA-bd"/>
</dbReference>
<proteinExistence type="predicted"/>
<accession>A0A2T3NIH9</accession>
<evidence type="ECO:0000259" key="3">
    <source>
        <dbReference type="PROSITE" id="PS51755"/>
    </source>
</evidence>
<name>A0A2T3NIH9_9GAMM</name>
<dbReference type="SMART" id="SM00862">
    <property type="entry name" value="Trans_reg_C"/>
    <property type="match status" value="1"/>
</dbReference>
<dbReference type="PROSITE" id="PS51755">
    <property type="entry name" value="OMPR_PHOB"/>
    <property type="match status" value="1"/>
</dbReference>
<reference evidence="4 5" key="1">
    <citation type="submission" date="2018-01" db="EMBL/GenBank/DDBJ databases">
        <title>Whole genome sequencing of Histamine producing bacteria.</title>
        <authorList>
            <person name="Butler K."/>
        </authorList>
    </citation>
    <scope>NUCLEOTIDE SEQUENCE [LARGE SCALE GENOMIC DNA]</scope>
    <source>
        <strain evidence="4 5">DSM 100436</strain>
    </source>
</reference>
<evidence type="ECO:0000313" key="5">
    <source>
        <dbReference type="Proteomes" id="UP000241771"/>
    </source>
</evidence>
<dbReference type="GO" id="GO:0006355">
    <property type="term" value="P:regulation of DNA-templated transcription"/>
    <property type="evidence" value="ECO:0007669"/>
    <property type="project" value="InterPro"/>
</dbReference>
<dbReference type="Pfam" id="PF00486">
    <property type="entry name" value="Trans_reg_C"/>
    <property type="match status" value="1"/>
</dbReference>
<dbReference type="OrthoDB" id="799930at2"/>
<dbReference type="RefSeq" id="WP_081879023.1">
    <property type="nucleotide sequence ID" value="NZ_PYMA01000018.1"/>
</dbReference>
<sequence length="102" mass="11428">MDPNQQQITRISDNYSLKISRSECLIVRLLASTPNQAVSREILLEKCWTGKVVTSSSLNVAIKHIRSAFSSLGAEDIIVTEPKKGLFTEDTKWPTERYSVTS</sequence>
<dbReference type="InterPro" id="IPR036388">
    <property type="entry name" value="WH-like_DNA-bd_sf"/>
</dbReference>
<dbReference type="Gene3D" id="1.10.10.10">
    <property type="entry name" value="Winged helix-like DNA-binding domain superfamily/Winged helix DNA-binding domain"/>
    <property type="match status" value="1"/>
</dbReference>
<evidence type="ECO:0000256" key="1">
    <source>
        <dbReference type="ARBA" id="ARBA00023125"/>
    </source>
</evidence>
<dbReference type="GO" id="GO:0003677">
    <property type="term" value="F:DNA binding"/>
    <property type="evidence" value="ECO:0007669"/>
    <property type="project" value="UniProtKB-UniRule"/>
</dbReference>
<gene>
    <name evidence="4" type="ORF">C9I98_21890</name>
</gene>
<keyword evidence="1 2" id="KW-0238">DNA-binding</keyword>
<dbReference type="Proteomes" id="UP000241771">
    <property type="component" value="Unassembled WGS sequence"/>
</dbReference>
<dbReference type="CDD" id="cd00383">
    <property type="entry name" value="trans_reg_C"/>
    <property type="match status" value="1"/>
</dbReference>
<dbReference type="SUPFAM" id="SSF46894">
    <property type="entry name" value="C-terminal effector domain of the bipartite response regulators"/>
    <property type="match status" value="1"/>
</dbReference>
<feature type="DNA-binding region" description="OmpR/PhoB-type" evidence="2">
    <location>
        <begin position="1"/>
        <end position="90"/>
    </location>
</feature>
<dbReference type="EMBL" id="PYMA01000018">
    <property type="protein sequence ID" value="PSW14836.1"/>
    <property type="molecule type" value="Genomic_DNA"/>
</dbReference>
<dbReference type="AlphaFoldDB" id="A0A2T3NIH9"/>
<dbReference type="InterPro" id="IPR016032">
    <property type="entry name" value="Sig_transdc_resp-reg_C-effctor"/>
</dbReference>
<dbReference type="GO" id="GO:0000160">
    <property type="term" value="P:phosphorelay signal transduction system"/>
    <property type="evidence" value="ECO:0007669"/>
    <property type="project" value="InterPro"/>
</dbReference>
<keyword evidence="5" id="KW-1185">Reference proteome</keyword>
<organism evidence="4 5">
    <name type="scientific">Photobacterium sanctipauli</name>
    <dbReference type="NCBI Taxonomy" id="1342794"/>
    <lineage>
        <taxon>Bacteria</taxon>
        <taxon>Pseudomonadati</taxon>
        <taxon>Pseudomonadota</taxon>
        <taxon>Gammaproteobacteria</taxon>
        <taxon>Vibrionales</taxon>
        <taxon>Vibrionaceae</taxon>
        <taxon>Photobacterium</taxon>
    </lineage>
</organism>
<feature type="domain" description="OmpR/PhoB-type" evidence="3">
    <location>
        <begin position="1"/>
        <end position="90"/>
    </location>
</feature>
<evidence type="ECO:0000256" key="2">
    <source>
        <dbReference type="PROSITE-ProRule" id="PRU01091"/>
    </source>
</evidence>
<protein>
    <submittedName>
        <fullName evidence="4">Winged helix family transcriptional regulator</fullName>
    </submittedName>
</protein>
<comment type="caution">
    <text evidence="4">The sequence shown here is derived from an EMBL/GenBank/DDBJ whole genome shotgun (WGS) entry which is preliminary data.</text>
</comment>